<evidence type="ECO:0000256" key="3">
    <source>
        <dbReference type="ARBA" id="ARBA00022806"/>
    </source>
</evidence>
<dbReference type="Gene3D" id="3.40.50.300">
    <property type="entry name" value="P-loop containing nucleotide triphosphate hydrolases"/>
    <property type="match status" value="1"/>
</dbReference>
<evidence type="ECO:0000256" key="2">
    <source>
        <dbReference type="ARBA" id="ARBA00022801"/>
    </source>
</evidence>
<proteinExistence type="predicted"/>
<protein>
    <recommendedName>
        <fullName evidence="5">UvrD-like helicase ATP-binding domain-containing protein</fullName>
    </recommendedName>
</protein>
<gene>
    <name evidence="6" type="ORF">S01H1_35324</name>
</gene>
<keyword evidence="3" id="KW-0347">Helicase</keyword>
<dbReference type="AlphaFoldDB" id="X0UYH2"/>
<organism evidence="6">
    <name type="scientific">marine sediment metagenome</name>
    <dbReference type="NCBI Taxonomy" id="412755"/>
    <lineage>
        <taxon>unclassified sequences</taxon>
        <taxon>metagenomes</taxon>
        <taxon>ecological metagenomes</taxon>
    </lineage>
</organism>
<dbReference type="GO" id="GO:0016787">
    <property type="term" value="F:hydrolase activity"/>
    <property type="evidence" value="ECO:0007669"/>
    <property type="project" value="UniProtKB-KW"/>
</dbReference>
<dbReference type="InterPro" id="IPR027417">
    <property type="entry name" value="P-loop_NTPase"/>
</dbReference>
<evidence type="ECO:0000256" key="4">
    <source>
        <dbReference type="ARBA" id="ARBA00022840"/>
    </source>
</evidence>
<keyword evidence="1" id="KW-0547">Nucleotide-binding</keyword>
<dbReference type="GO" id="GO:0043138">
    <property type="term" value="F:3'-5' DNA helicase activity"/>
    <property type="evidence" value="ECO:0007669"/>
    <property type="project" value="TreeGrafter"/>
</dbReference>
<feature type="non-terminal residue" evidence="6">
    <location>
        <position position="111"/>
    </location>
</feature>
<accession>X0UYH2</accession>
<name>X0UYH2_9ZZZZ</name>
<evidence type="ECO:0000259" key="5">
    <source>
        <dbReference type="PROSITE" id="PS51198"/>
    </source>
</evidence>
<dbReference type="PROSITE" id="PS51198">
    <property type="entry name" value="UVRD_HELICASE_ATP_BIND"/>
    <property type="match status" value="1"/>
</dbReference>
<dbReference type="EMBL" id="BARS01022071">
    <property type="protein sequence ID" value="GAG10860.1"/>
    <property type="molecule type" value="Genomic_DNA"/>
</dbReference>
<evidence type="ECO:0000256" key="1">
    <source>
        <dbReference type="ARBA" id="ARBA00022741"/>
    </source>
</evidence>
<reference evidence="6" key="1">
    <citation type="journal article" date="2014" name="Front. Microbiol.">
        <title>High frequency of phylogenetically diverse reductive dehalogenase-homologous genes in deep subseafloor sedimentary metagenomes.</title>
        <authorList>
            <person name="Kawai M."/>
            <person name="Futagami T."/>
            <person name="Toyoda A."/>
            <person name="Takaki Y."/>
            <person name="Nishi S."/>
            <person name="Hori S."/>
            <person name="Arai W."/>
            <person name="Tsubouchi T."/>
            <person name="Morono Y."/>
            <person name="Uchiyama I."/>
            <person name="Ito T."/>
            <person name="Fujiyama A."/>
            <person name="Inagaki F."/>
            <person name="Takami H."/>
        </authorList>
    </citation>
    <scope>NUCLEOTIDE SEQUENCE</scope>
    <source>
        <strain evidence="6">Expedition CK06-06</strain>
    </source>
</reference>
<comment type="caution">
    <text evidence="6">The sequence shown here is derived from an EMBL/GenBank/DDBJ whole genome shotgun (WGS) entry which is preliminary data.</text>
</comment>
<sequence>MNKFKMGDADDRRRIKTDLDMTFMVEAGAGSGKTKSLVDRMLALLASGKCTINTLAAVTFTRKAAAELRGRFQTELERAVVGMTKSSETRKRLVEALHNLEQGFIGTIHSF</sequence>
<dbReference type="InterPro" id="IPR000212">
    <property type="entry name" value="DNA_helicase_UvrD/REP"/>
</dbReference>
<feature type="domain" description="UvrD-like helicase ATP-binding" evidence="5">
    <location>
        <begin position="6"/>
        <end position="111"/>
    </location>
</feature>
<keyword evidence="2" id="KW-0378">Hydrolase</keyword>
<dbReference type="GO" id="GO:0000725">
    <property type="term" value="P:recombinational repair"/>
    <property type="evidence" value="ECO:0007669"/>
    <property type="project" value="TreeGrafter"/>
</dbReference>
<dbReference type="GO" id="GO:0005524">
    <property type="term" value="F:ATP binding"/>
    <property type="evidence" value="ECO:0007669"/>
    <property type="project" value="UniProtKB-KW"/>
</dbReference>
<dbReference type="GO" id="GO:0009338">
    <property type="term" value="C:exodeoxyribonuclease V complex"/>
    <property type="evidence" value="ECO:0007669"/>
    <property type="project" value="TreeGrafter"/>
</dbReference>
<dbReference type="GO" id="GO:0005829">
    <property type="term" value="C:cytosol"/>
    <property type="evidence" value="ECO:0007669"/>
    <property type="project" value="TreeGrafter"/>
</dbReference>
<dbReference type="Pfam" id="PF00580">
    <property type="entry name" value="UvrD-helicase"/>
    <property type="match status" value="1"/>
</dbReference>
<keyword evidence="4" id="KW-0067">ATP-binding</keyword>
<dbReference type="InterPro" id="IPR014016">
    <property type="entry name" value="UvrD-like_ATP-bd"/>
</dbReference>
<dbReference type="PANTHER" id="PTHR11070">
    <property type="entry name" value="UVRD / RECB / PCRA DNA HELICASE FAMILY MEMBER"/>
    <property type="match status" value="1"/>
</dbReference>
<evidence type="ECO:0000313" key="6">
    <source>
        <dbReference type="EMBL" id="GAG10860.1"/>
    </source>
</evidence>
<dbReference type="SUPFAM" id="SSF52540">
    <property type="entry name" value="P-loop containing nucleoside triphosphate hydrolases"/>
    <property type="match status" value="1"/>
</dbReference>
<dbReference type="PANTHER" id="PTHR11070:SF23">
    <property type="entry name" value="RECBCD ENZYME SUBUNIT RECB"/>
    <property type="match status" value="1"/>
</dbReference>
<dbReference type="GO" id="GO:0003677">
    <property type="term" value="F:DNA binding"/>
    <property type="evidence" value="ECO:0007669"/>
    <property type="project" value="InterPro"/>
</dbReference>